<keyword evidence="8" id="KW-0325">Glycoprotein</keyword>
<proteinExistence type="predicted"/>
<dbReference type="Proteomes" id="UP001497482">
    <property type="component" value="Chromosome 20"/>
</dbReference>
<dbReference type="InterPro" id="IPR000538">
    <property type="entry name" value="Link_dom"/>
</dbReference>
<evidence type="ECO:0000256" key="9">
    <source>
        <dbReference type="PROSITE-ProRule" id="PRU00323"/>
    </source>
</evidence>
<dbReference type="PANTHER" id="PTHR10225">
    <property type="entry name" value="HYALURONAN RECEPTOR"/>
    <property type="match status" value="1"/>
</dbReference>
<dbReference type="PROSITE" id="PS01241">
    <property type="entry name" value="LINK_1"/>
    <property type="match status" value="1"/>
</dbReference>
<feature type="disulfide bond" evidence="9">
    <location>
        <begin position="92"/>
        <end position="113"/>
    </location>
</feature>
<dbReference type="GO" id="GO:0005886">
    <property type="term" value="C:plasma membrane"/>
    <property type="evidence" value="ECO:0007669"/>
    <property type="project" value="TreeGrafter"/>
</dbReference>
<feature type="domain" description="Link" evidence="11">
    <location>
        <begin position="46"/>
        <end position="137"/>
    </location>
</feature>
<dbReference type="PANTHER" id="PTHR10225:SF2">
    <property type="entry name" value="LYMPHATIC VESSEL ENDOTHELIAL HYALURONIC ACID RECEPTOR 1"/>
    <property type="match status" value="1"/>
</dbReference>
<gene>
    <name evidence="12" type="ORF">KC01_LOCUS23694</name>
</gene>
<dbReference type="SMART" id="SM00445">
    <property type="entry name" value="LINK"/>
    <property type="match status" value="1"/>
</dbReference>
<keyword evidence="4 10" id="KW-1133">Transmembrane helix</keyword>
<dbReference type="GO" id="GO:0004888">
    <property type="term" value="F:transmembrane signaling receptor activity"/>
    <property type="evidence" value="ECO:0007669"/>
    <property type="project" value="TreeGrafter"/>
</dbReference>
<dbReference type="AlphaFoldDB" id="A0AAV2L505"/>
<dbReference type="InterPro" id="IPR016187">
    <property type="entry name" value="CTDL_fold"/>
</dbReference>
<comment type="subcellular location">
    <subcellularLocation>
        <location evidence="1">Membrane</location>
        <topology evidence="1">Single-pass membrane protein</topology>
    </subcellularLocation>
</comment>
<dbReference type="EMBL" id="OZ035842">
    <property type="protein sequence ID" value="CAL1594759.1"/>
    <property type="molecule type" value="Genomic_DNA"/>
</dbReference>
<evidence type="ECO:0000313" key="13">
    <source>
        <dbReference type="Proteomes" id="UP001497482"/>
    </source>
</evidence>
<keyword evidence="2 10" id="KW-0812">Transmembrane</keyword>
<keyword evidence="3" id="KW-0732">Signal</keyword>
<protein>
    <recommendedName>
        <fullName evidence="11">Link domain-containing protein</fullName>
    </recommendedName>
</protein>
<evidence type="ECO:0000256" key="6">
    <source>
        <dbReference type="ARBA" id="ARBA00023157"/>
    </source>
</evidence>
<comment type="caution">
    <text evidence="9">Lacks conserved residue(s) required for the propagation of feature annotation.</text>
</comment>
<evidence type="ECO:0000256" key="5">
    <source>
        <dbReference type="ARBA" id="ARBA00023136"/>
    </source>
</evidence>
<keyword evidence="6 9" id="KW-1015">Disulfide bond</keyword>
<feature type="transmembrane region" description="Helical" evidence="10">
    <location>
        <begin position="143"/>
        <end position="163"/>
    </location>
</feature>
<keyword evidence="13" id="KW-1185">Reference proteome</keyword>
<dbReference type="GO" id="GO:0007155">
    <property type="term" value="P:cell adhesion"/>
    <property type="evidence" value="ECO:0007669"/>
    <property type="project" value="InterPro"/>
</dbReference>
<dbReference type="SUPFAM" id="SSF56436">
    <property type="entry name" value="C-type lectin-like"/>
    <property type="match status" value="1"/>
</dbReference>
<dbReference type="PROSITE" id="PS50963">
    <property type="entry name" value="LINK_2"/>
    <property type="match status" value="1"/>
</dbReference>
<evidence type="ECO:0000259" key="11">
    <source>
        <dbReference type="PROSITE" id="PS50963"/>
    </source>
</evidence>
<keyword evidence="5 10" id="KW-0472">Membrane</keyword>
<dbReference type="InterPro" id="IPR016186">
    <property type="entry name" value="C-type_lectin-like/link_sf"/>
</dbReference>
<evidence type="ECO:0000256" key="7">
    <source>
        <dbReference type="ARBA" id="ARBA00023170"/>
    </source>
</evidence>
<name>A0AAV2L505_KNICA</name>
<keyword evidence="7" id="KW-0675">Receptor</keyword>
<dbReference type="InterPro" id="IPR043210">
    <property type="entry name" value="CD44_antigen-like"/>
</dbReference>
<dbReference type="Gene3D" id="3.10.100.10">
    <property type="entry name" value="Mannose-Binding Protein A, subunit A"/>
    <property type="match status" value="1"/>
</dbReference>
<dbReference type="Pfam" id="PF00193">
    <property type="entry name" value="Xlink"/>
    <property type="match status" value="1"/>
</dbReference>
<sequence length="220" mass="24003">MRNRRYCRLDICLRRTVFGVLRFLVLAASCSALDHSRTQASAPVSGVILLTGPGGLYWFNFTSAKEACLAHNLSMATGAQLETALAAGLETCSFGWLAENVAAIPRRSSVSTCGSGSVGVVKWRAASQRKFAAWCFNDTVSTVLVAISVISVILSTVGALCYYKMSECCIWTRAPPSDHEETWEQTSAELELELELQKRFTISSETALYALDPTTQSQQE</sequence>
<reference evidence="12 13" key="1">
    <citation type="submission" date="2024-04" db="EMBL/GenBank/DDBJ databases">
        <authorList>
            <person name="Waldvogel A.-M."/>
            <person name="Schoenle A."/>
        </authorList>
    </citation>
    <scope>NUCLEOTIDE SEQUENCE [LARGE SCALE GENOMIC DNA]</scope>
</reference>
<evidence type="ECO:0000256" key="2">
    <source>
        <dbReference type="ARBA" id="ARBA00022692"/>
    </source>
</evidence>
<dbReference type="GO" id="GO:0005540">
    <property type="term" value="F:hyaluronic acid binding"/>
    <property type="evidence" value="ECO:0007669"/>
    <property type="project" value="InterPro"/>
</dbReference>
<evidence type="ECO:0000256" key="3">
    <source>
        <dbReference type="ARBA" id="ARBA00022729"/>
    </source>
</evidence>
<evidence type="ECO:0000256" key="10">
    <source>
        <dbReference type="SAM" id="Phobius"/>
    </source>
</evidence>
<evidence type="ECO:0000256" key="4">
    <source>
        <dbReference type="ARBA" id="ARBA00022989"/>
    </source>
</evidence>
<evidence type="ECO:0000313" key="12">
    <source>
        <dbReference type="EMBL" id="CAL1594759.1"/>
    </source>
</evidence>
<evidence type="ECO:0000256" key="8">
    <source>
        <dbReference type="ARBA" id="ARBA00023180"/>
    </source>
</evidence>
<accession>A0AAV2L505</accession>
<evidence type="ECO:0000256" key="1">
    <source>
        <dbReference type="ARBA" id="ARBA00004167"/>
    </source>
</evidence>
<organism evidence="12 13">
    <name type="scientific">Knipowitschia caucasica</name>
    <name type="common">Caucasian dwarf goby</name>
    <name type="synonym">Pomatoschistus caucasicus</name>
    <dbReference type="NCBI Taxonomy" id="637954"/>
    <lineage>
        <taxon>Eukaryota</taxon>
        <taxon>Metazoa</taxon>
        <taxon>Chordata</taxon>
        <taxon>Craniata</taxon>
        <taxon>Vertebrata</taxon>
        <taxon>Euteleostomi</taxon>
        <taxon>Actinopterygii</taxon>
        <taxon>Neopterygii</taxon>
        <taxon>Teleostei</taxon>
        <taxon>Neoteleostei</taxon>
        <taxon>Acanthomorphata</taxon>
        <taxon>Gobiaria</taxon>
        <taxon>Gobiiformes</taxon>
        <taxon>Gobioidei</taxon>
        <taxon>Gobiidae</taxon>
        <taxon>Gobiinae</taxon>
        <taxon>Knipowitschia</taxon>
    </lineage>
</organism>